<dbReference type="RefSeq" id="WP_368572281.1">
    <property type="nucleotide sequence ID" value="NZ_JBDLOU010000003.1"/>
</dbReference>
<proteinExistence type="predicted"/>
<sequence length="199" mass="22568">MTARAERERISHTASMSLFRMPHADLQELLAPKGGADWLLADLTVGELRKVYRRRAVRDDDRVLYGLRAWCTADTTIRLRIDEHTERVVSDLRTVVDPLTDYTVQALAGRLFANPAPSPLEVGRIIDHALALRAIGERYGERGIQAARYATWDYVEVDEFERRTAEFAEVIDHFTVSGERVTELLAAGLPDWARPLIEP</sequence>
<protein>
    <submittedName>
        <fullName evidence="1">Uncharacterized protein</fullName>
    </submittedName>
</protein>
<evidence type="ECO:0000313" key="2">
    <source>
        <dbReference type="Proteomes" id="UP001558474"/>
    </source>
</evidence>
<accession>A0ABV3V6Q2</accession>
<organism evidence="1 2">
    <name type="scientific">Mycolicibacterium porcinum</name>
    <dbReference type="NCBI Taxonomy" id="39693"/>
    <lineage>
        <taxon>Bacteria</taxon>
        <taxon>Bacillati</taxon>
        <taxon>Actinomycetota</taxon>
        <taxon>Actinomycetes</taxon>
        <taxon>Mycobacteriales</taxon>
        <taxon>Mycobacteriaceae</taxon>
        <taxon>Mycolicibacterium</taxon>
    </lineage>
</organism>
<keyword evidence="2" id="KW-1185">Reference proteome</keyword>
<name>A0ABV3V6Q2_9MYCO</name>
<comment type="caution">
    <text evidence="1">The sequence shown here is derived from an EMBL/GenBank/DDBJ whole genome shotgun (WGS) entry which is preliminary data.</text>
</comment>
<dbReference type="EMBL" id="JBDLOU010000003">
    <property type="protein sequence ID" value="MEX3736957.1"/>
    <property type="molecule type" value="Genomic_DNA"/>
</dbReference>
<reference evidence="1 2" key="1">
    <citation type="submission" date="2024-04" db="EMBL/GenBank/DDBJ databases">
        <title>Genomic Markers of Mycobacteria.</title>
        <authorList>
            <person name="Soliman M.S."/>
            <person name="Elkholy A."/>
            <person name="Soliman N.S."/>
            <person name="Abbas A."/>
            <person name="Khayrat S."/>
            <person name="Shawky S."/>
        </authorList>
    </citation>
    <scope>NUCLEOTIDE SEQUENCE [LARGE SCALE GENOMIC DNA]</scope>
    <source>
        <strain evidence="1 2">Egy-CU-AM5</strain>
    </source>
</reference>
<gene>
    <name evidence="1" type="ORF">ABFW12_01775</name>
</gene>
<dbReference type="Proteomes" id="UP001558474">
    <property type="component" value="Unassembled WGS sequence"/>
</dbReference>
<evidence type="ECO:0000313" key="1">
    <source>
        <dbReference type="EMBL" id="MEX3736957.1"/>
    </source>
</evidence>